<protein>
    <recommendedName>
        <fullName evidence="3">Thiol-disulfide oxidoreductase DCC</fullName>
    </recommendedName>
</protein>
<sequence length="146" mass="16732">MSTATADRMNEATKRVDHPILFFDGLCGLCNSSVDFVMKRDTRDVFRYAPLQGETAAEHLSAKDREDLDSVVLQTPDGLYRHTSAVVRILWKLPGVWPFLGTLLWLIPRPIRNVGYRLVAKNRYRFFGKKETCRLPTPEEIGRLLP</sequence>
<dbReference type="Pfam" id="PF04134">
    <property type="entry name" value="DCC1-like"/>
    <property type="match status" value="1"/>
</dbReference>
<dbReference type="PANTHER" id="PTHR33639">
    <property type="entry name" value="THIOL-DISULFIDE OXIDOREDUCTASE DCC"/>
    <property type="match status" value="1"/>
</dbReference>
<dbReference type="KEGG" id="ccos:Pan44_52260"/>
<name>A0A517SM13_9PLAN</name>
<accession>A0A517SM13</accession>
<evidence type="ECO:0008006" key="3">
    <source>
        <dbReference type="Google" id="ProtNLM"/>
    </source>
</evidence>
<reference evidence="1 2" key="1">
    <citation type="submission" date="2019-02" db="EMBL/GenBank/DDBJ databases">
        <title>Deep-cultivation of Planctomycetes and their phenomic and genomic characterization uncovers novel biology.</title>
        <authorList>
            <person name="Wiegand S."/>
            <person name="Jogler M."/>
            <person name="Boedeker C."/>
            <person name="Pinto D."/>
            <person name="Vollmers J."/>
            <person name="Rivas-Marin E."/>
            <person name="Kohn T."/>
            <person name="Peeters S.H."/>
            <person name="Heuer A."/>
            <person name="Rast P."/>
            <person name="Oberbeckmann S."/>
            <person name="Bunk B."/>
            <person name="Jeske O."/>
            <person name="Meyerdierks A."/>
            <person name="Storesund J.E."/>
            <person name="Kallscheuer N."/>
            <person name="Luecker S."/>
            <person name="Lage O.M."/>
            <person name="Pohl T."/>
            <person name="Merkel B.J."/>
            <person name="Hornburger P."/>
            <person name="Mueller R.-W."/>
            <person name="Bruemmer F."/>
            <person name="Labrenz M."/>
            <person name="Spormann A.M."/>
            <person name="Op den Camp H."/>
            <person name="Overmann J."/>
            <person name="Amann R."/>
            <person name="Jetten M.S.M."/>
            <person name="Mascher T."/>
            <person name="Medema M.H."/>
            <person name="Devos D.P."/>
            <person name="Kaster A.-K."/>
            <person name="Ovreas L."/>
            <person name="Rohde M."/>
            <person name="Galperin M.Y."/>
            <person name="Jogler C."/>
        </authorList>
    </citation>
    <scope>NUCLEOTIDE SEQUENCE [LARGE SCALE GENOMIC DNA]</scope>
    <source>
        <strain evidence="1 2">Pan44</strain>
    </source>
</reference>
<dbReference type="OrthoDB" id="9785438at2"/>
<evidence type="ECO:0000313" key="2">
    <source>
        <dbReference type="Proteomes" id="UP000315700"/>
    </source>
</evidence>
<dbReference type="InParanoid" id="A0A517SM13"/>
<dbReference type="GO" id="GO:0015035">
    <property type="term" value="F:protein-disulfide reductase activity"/>
    <property type="evidence" value="ECO:0007669"/>
    <property type="project" value="InterPro"/>
</dbReference>
<dbReference type="InterPro" id="IPR052927">
    <property type="entry name" value="DCC_oxidoreductase"/>
</dbReference>
<dbReference type="InterPro" id="IPR007263">
    <property type="entry name" value="DCC1-like"/>
</dbReference>
<dbReference type="PANTHER" id="PTHR33639:SF2">
    <property type="entry name" value="DUF393 DOMAIN-CONTAINING PROTEIN"/>
    <property type="match status" value="1"/>
</dbReference>
<organism evidence="1 2">
    <name type="scientific">Caulifigura coniformis</name>
    <dbReference type="NCBI Taxonomy" id="2527983"/>
    <lineage>
        <taxon>Bacteria</taxon>
        <taxon>Pseudomonadati</taxon>
        <taxon>Planctomycetota</taxon>
        <taxon>Planctomycetia</taxon>
        <taxon>Planctomycetales</taxon>
        <taxon>Planctomycetaceae</taxon>
        <taxon>Caulifigura</taxon>
    </lineage>
</organism>
<dbReference type="EMBL" id="CP036271">
    <property type="protein sequence ID" value="QDT57159.1"/>
    <property type="molecule type" value="Genomic_DNA"/>
</dbReference>
<dbReference type="Proteomes" id="UP000315700">
    <property type="component" value="Chromosome"/>
</dbReference>
<dbReference type="RefSeq" id="WP_145034540.1">
    <property type="nucleotide sequence ID" value="NZ_CP036271.1"/>
</dbReference>
<dbReference type="AlphaFoldDB" id="A0A517SM13"/>
<evidence type="ECO:0000313" key="1">
    <source>
        <dbReference type="EMBL" id="QDT57159.1"/>
    </source>
</evidence>
<gene>
    <name evidence="1" type="ORF">Pan44_52260</name>
</gene>
<proteinExistence type="predicted"/>
<keyword evidence="2" id="KW-1185">Reference proteome</keyword>